<dbReference type="OrthoDB" id="261426at2759"/>
<evidence type="ECO:0000256" key="3">
    <source>
        <dbReference type="ARBA" id="ARBA00022679"/>
    </source>
</evidence>
<accession>A0A6A4VFF4</accession>
<evidence type="ECO:0000313" key="9">
    <source>
        <dbReference type="EMBL" id="KAF0289222.1"/>
    </source>
</evidence>
<feature type="binding site" evidence="6 7">
    <location>
        <position position="233"/>
    </location>
    <ligand>
        <name>Zn(2+)</name>
        <dbReference type="ChEBI" id="CHEBI:29105"/>
    </ligand>
</feature>
<dbReference type="PANTHER" id="PTHR46120:SF1">
    <property type="entry name" value="HCY-BINDING DOMAIN-CONTAINING PROTEIN"/>
    <property type="match status" value="1"/>
</dbReference>
<evidence type="ECO:0000259" key="8">
    <source>
        <dbReference type="PROSITE" id="PS50970"/>
    </source>
</evidence>
<dbReference type="Proteomes" id="UP000440578">
    <property type="component" value="Unassembled WGS sequence"/>
</dbReference>
<feature type="binding site" evidence="6 7">
    <location>
        <position position="152"/>
    </location>
    <ligand>
        <name>Zn(2+)</name>
        <dbReference type="ChEBI" id="CHEBI:29105"/>
    </ligand>
</feature>
<gene>
    <name evidence="9" type="primary">bhmt_2</name>
    <name evidence="9" type="ORF">FJT64_012477</name>
</gene>
<dbReference type="PROSITE" id="PS50970">
    <property type="entry name" value="HCY"/>
    <property type="match status" value="1"/>
</dbReference>
<feature type="domain" description="Hcy-binding" evidence="8">
    <location>
        <begin position="1"/>
        <end position="248"/>
    </location>
</feature>
<sequence>MICEMEKRCYVQTGFWTPESLMQELGIKQSVEEVNRAACRLCREVAEEKGLLFTASLTATPVFEKGGSRQEVVDSYRQQLKPIVEERVDFIMCEWLFDIREMELAIGAARETGLPVVACMTIGPLGDRCGVSPEQCALRMARAGADVVGTNCAVGPRVCLQTLHRMRLALQREGLQPFLIGQPIGLRTPDDGRTMIGRPYWPLACEPVTITRFEANLFAREAYEEGIRYIGGCCHFRSYHIRQVRWRYHKAMAEELAKERGGRKPEAASRLGCWGGGLDRFSEPEVQSRVGRQHWAHVAPDLHTLGDQSPAQHFADWKSALKRSVSVDY</sequence>
<name>A0A6A4VFF4_AMPAM</name>
<keyword evidence="10" id="KW-1185">Reference proteome</keyword>
<keyword evidence="4 6" id="KW-0479">Metal-binding</keyword>
<dbReference type="InterPro" id="IPR036589">
    <property type="entry name" value="HCY_dom_sf"/>
</dbReference>
<dbReference type="UniPathway" id="UPA00051">
    <property type="reaction ID" value="UER00083"/>
</dbReference>
<dbReference type="EMBL" id="VIIS01002050">
    <property type="protein sequence ID" value="KAF0289222.1"/>
    <property type="molecule type" value="Genomic_DNA"/>
</dbReference>
<evidence type="ECO:0000256" key="6">
    <source>
        <dbReference type="PIRSR" id="PIRSR037505-2"/>
    </source>
</evidence>
<keyword evidence="3 7" id="KW-0808">Transferase</keyword>
<dbReference type="Gene3D" id="3.20.20.330">
    <property type="entry name" value="Homocysteine-binding-like domain"/>
    <property type="match status" value="1"/>
</dbReference>
<evidence type="ECO:0000256" key="5">
    <source>
        <dbReference type="ARBA" id="ARBA00022833"/>
    </source>
</evidence>
<protein>
    <submittedName>
        <fullName evidence="9">Betaine--homocysteine S-methyltransferase 1</fullName>
    </submittedName>
</protein>
<organism evidence="9 10">
    <name type="scientific">Amphibalanus amphitrite</name>
    <name type="common">Striped barnacle</name>
    <name type="synonym">Balanus amphitrite</name>
    <dbReference type="NCBI Taxonomy" id="1232801"/>
    <lineage>
        <taxon>Eukaryota</taxon>
        <taxon>Metazoa</taxon>
        <taxon>Ecdysozoa</taxon>
        <taxon>Arthropoda</taxon>
        <taxon>Crustacea</taxon>
        <taxon>Multicrustacea</taxon>
        <taxon>Cirripedia</taxon>
        <taxon>Thoracica</taxon>
        <taxon>Thoracicalcarea</taxon>
        <taxon>Balanomorpha</taxon>
        <taxon>Balanoidea</taxon>
        <taxon>Balanidae</taxon>
        <taxon>Amphibalaninae</taxon>
        <taxon>Amphibalanus</taxon>
    </lineage>
</organism>
<keyword evidence="2 7" id="KW-0489">Methyltransferase</keyword>
<comment type="cofactor">
    <cofactor evidence="6">
        <name>Zn(2+)</name>
        <dbReference type="ChEBI" id="CHEBI:29105"/>
    </cofactor>
    <text evidence="6">Binds 1 zinc ion per subunit.</text>
</comment>
<dbReference type="GO" id="GO:0032259">
    <property type="term" value="P:methylation"/>
    <property type="evidence" value="ECO:0007669"/>
    <property type="project" value="UniProtKB-KW"/>
</dbReference>
<proteinExistence type="predicted"/>
<dbReference type="InterPro" id="IPR017226">
    <property type="entry name" value="BHMT-like"/>
</dbReference>
<dbReference type="InterPro" id="IPR003726">
    <property type="entry name" value="HCY_dom"/>
</dbReference>
<dbReference type="GO" id="GO:0047150">
    <property type="term" value="F:betaine-homocysteine S-methyltransferase activity"/>
    <property type="evidence" value="ECO:0007669"/>
    <property type="project" value="TreeGrafter"/>
</dbReference>
<dbReference type="GO" id="GO:0008270">
    <property type="term" value="F:zinc ion binding"/>
    <property type="evidence" value="ECO:0007669"/>
    <property type="project" value="InterPro"/>
</dbReference>
<evidence type="ECO:0000313" key="10">
    <source>
        <dbReference type="Proteomes" id="UP000440578"/>
    </source>
</evidence>
<reference evidence="9 10" key="1">
    <citation type="submission" date="2019-07" db="EMBL/GenBank/DDBJ databases">
        <title>Draft genome assembly of a fouling barnacle, Amphibalanus amphitrite (Darwin, 1854): The first reference genome for Thecostraca.</title>
        <authorList>
            <person name="Kim W."/>
        </authorList>
    </citation>
    <scope>NUCLEOTIDE SEQUENCE [LARGE SCALE GENOMIC DNA]</scope>
    <source>
        <strain evidence="9">SNU_AA5</strain>
        <tissue evidence="9">Soma without cirri and trophi</tissue>
    </source>
</reference>
<dbReference type="Pfam" id="PF02574">
    <property type="entry name" value="S-methyl_trans"/>
    <property type="match status" value="1"/>
</dbReference>
<dbReference type="GO" id="GO:0009086">
    <property type="term" value="P:methionine biosynthetic process"/>
    <property type="evidence" value="ECO:0007669"/>
    <property type="project" value="InterPro"/>
</dbReference>
<dbReference type="AlphaFoldDB" id="A0A6A4VFF4"/>
<comment type="pathway">
    <text evidence="1">Amino-acid biosynthesis; L-methionine biosynthesis via de novo pathway; L-methionine from L-homocysteine (BhmT route): step 1/1.</text>
</comment>
<feature type="binding site" evidence="6 7">
    <location>
        <position position="234"/>
    </location>
    <ligand>
        <name>Zn(2+)</name>
        <dbReference type="ChEBI" id="CHEBI:29105"/>
    </ligand>
</feature>
<dbReference type="SUPFAM" id="SSF82282">
    <property type="entry name" value="Homocysteine S-methyltransferase"/>
    <property type="match status" value="1"/>
</dbReference>
<dbReference type="InterPro" id="IPR051524">
    <property type="entry name" value="BHMT"/>
</dbReference>
<evidence type="ECO:0000256" key="4">
    <source>
        <dbReference type="ARBA" id="ARBA00022723"/>
    </source>
</evidence>
<dbReference type="PIRSF" id="PIRSF037505">
    <property type="entry name" value="Betaine_HMT"/>
    <property type="match status" value="1"/>
</dbReference>
<comment type="caution">
    <text evidence="9">The sequence shown here is derived from an EMBL/GenBank/DDBJ whole genome shotgun (WGS) entry which is preliminary data.</text>
</comment>
<keyword evidence="5 6" id="KW-0862">Zinc</keyword>
<evidence type="ECO:0000256" key="1">
    <source>
        <dbReference type="ARBA" id="ARBA00005137"/>
    </source>
</evidence>
<evidence type="ECO:0000256" key="7">
    <source>
        <dbReference type="PROSITE-ProRule" id="PRU00333"/>
    </source>
</evidence>
<dbReference type="PANTHER" id="PTHR46120">
    <property type="entry name" value="BETAINE--HOMOCYSTEINE S-METHYLTRANSFERASE 1"/>
    <property type="match status" value="1"/>
</dbReference>
<evidence type="ECO:0000256" key="2">
    <source>
        <dbReference type="ARBA" id="ARBA00022603"/>
    </source>
</evidence>